<proteinExistence type="predicted"/>
<dbReference type="EMBL" id="LN829119">
    <property type="protein sequence ID" value="CPR20215.1"/>
    <property type="molecule type" value="Genomic_DNA"/>
</dbReference>
<organism evidence="1 2">
    <name type="scientific">Candidatus Filomicrobium marinum</name>
    <dbReference type="NCBI Taxonomy" id="1608628"/>
    <lineage>
        <taxon>Bacteria</taxon>
        <taxon>Pseudomonadati</taxon>
        <taxon>Pseudomonadota</taxon>
        <taxon>Alphaproteobacteria</taxon>
        <taxon>Hyphomicrobiales</taxon>
        <taxon>Hyphomicrobiaceae</taxon>
        <taxon>Filomicrobium</taxon>
    </lineage>
</organism>
<protein>
    <recommendedName>
        <fullName evidence="3">Cytochrome c</fullName>
    </recommendedName>
</protein>
<dbReference type="Proteomes" id="UP000033187">
    <property type="component" value="Chromosome 1"/>
</dbReference>
<dbReference type="GO" id="GO:0020037">
    <property type="term" value="F:heme binding"/>
    <property type="evidence" value="ECO:0007669"/>
    <property type="project" value="InterPro"/>
</dbReference>
<name>A0A0D6JHF3_9HYPH</name>
<evidence type="ECO:0000313" key="2">
    <source>
        <dbReference type="Proteomes" id="UP000033187"/>
    </source>
</evidence>
<gene>
    <name evidence="1" type="ORF">YBN1229_v1_2508</name>
</gene>
<dbReference type="Gene3D" id="1.10.760.10">
    <property type="entry name" value="Cytochrome c-like domain"/>
    <property type="match status" value="1"/>
</dbReference>
<reference evidence="2" key="1">
    <citation type="submission" date="2015-02" db="EMBL/GenBank/DDBJ databases">
        <authorList>
            <person name="Chooi Y.-H."/>
        </authorList>
    </citation>
    <scope>NUCLEOTIDE SEQUENCE [LARGE SCALE GENOMIC DNA]</scope>
    <source>
        <strain evidence="2">strain Y</strain>
    </source>
</reference>
<dbReference type="AlphaFoldDB" id="A0A0D6JHF3"/>
<dbReference type="KEGG" id="fiy:BN1229_v1_2508"/>
<evidence type="ECO:0008006" key="3">
    <source>
        <dbReference type="Google" id="ProtNLM"/>
    </source>
</evidence>
<sequence length="120" mass="13580">MRLKNIMSIIALAPRWLSALVIGICVVFAGVPTVGAQQQEEDEYQGLPEGEGREEVAAYCGACHSLGLVSQQKLPRHRWEDLLVWMNEKQGMPKLPPEDEKIVLDYLTEHLGPPKTRRRF</sequence>
<dbReference type="GO" id="GO:0009055">
    <property type="term" value="F:electron transfer activity"/>
    <property type="evidence" value="ECO:0007669"/>
    <property type="project" value="InterPro"/>
</dbReference>
<keyword evidence="2" id="KW-1185">Reference proteome</keyword>
<dbReference type="SUPFAM" id="SSF46626">
    <property type="entry name" value="Cytochrome c"/>
    <property type="match status" value="1"/>
</dbReference>
<dbReference type="InterPro" id="IPR036909">
    <property type="entry name" value="Cyt_c-like_dom_sf"/>
</dbReference>
<evidence type="ECO:0000313" key="1">
    <source>
        <dbReference type="EMBL" id="CPR20215.1"/>
    </source>
</evidence>
<dbReference type="KEGG" id="fil:BN1229_v1_3415"/>
<accession>A0A0D6JHF3</accession>